<sequence>MKKIIFIFAGFFILLICLWISIRFLGIFNTYKNVSAANEPNIAVDQIVMASNLKEAKRGDLIVVKTSGERSIYRLCALAGDKIEVKMGEVYLNGKLMVQNYNTKHSYNFSNEIYNDLVGSGKIKAEETMYAIGEKIHMEIIDTQAKKAGIYQYKEVKMPVYRDEQIEQQWSNKWNVDNFGPALVPKDSFFVLGDNRNNARDSRYIGFIKKSELLGVIL</sequence>
<comment type="caution">
    <text evidence="5">The sequence shown here is derived from an EMBL/GenBank/DDBJ whole genome shotgun (WGS) entry which is preliminary data.</text>
</comment>
<dbReference type="GO" id="GO:0009003">
    <property type="term" value="F:signal peptidase activity"/>
    <property type="evidence" value="ECO:0007669"/>
    <property type="project" value="UniProtKB-EC"/>
</dbReference>
<accession>A0A4V2JGD3</accession>
<comment type="similarity">
    <text evidence="1 3">Belongs to the peptidase S26 family.</text>
</comment>
<dbReference type="Gene3D" id="2.10.109.10">
    <property type="entry name" value="Umud Fragment, subunit A"/>
    <property type="match status" value="1"/>
</dbReference>
<dbReference type="PANTHER" id="PTHR43390:SF1">
    <property type="entry name" value="CHLOROPLAST PROCESSING PEPTIDASE"/>
    <property type="match status" value="1"/>
</dbReference>
<dbReference type="NCBIfam" id="TIGR02227">
    <property type="entry name" value="sigpep_I_bact"/>
    <property type="match status" value="1"/>
</dbReference>
<feature type="domain" description="Peptidase S26" evidence="4">
    <location>
        <begin position="12"/>
        <end position="216"/>
    </location>
</feature>
<proteinExistence type="inferred from homology"/>
<dbReference type="PRINTS" id="PR00727">
    <property type="entry name" value="LEADERPTASE"/>
</dbReference>
<keyword evidence="3 5" id="KW-0378">Hydrolase</keyword>
<keyword evidence="3" id="KW-0472">Membrane</keyword>
<dbReference type="SUPFAM" id="SSF51306">
    <property type="entry name" value="LexA/Signal peptidase"/>
    <property type="match status" value="1"/>
</dbReference>
<dbReference type="AlphaFoldDB" id="A0A4V2JGD3"/>
<comment type="catalytic activity">
    <reaction evidence="3">
        <text>Cleavage of hydrophobic, N-terminal signal or leader sequences from secreted and periplasmic proteins.</text>
        <dbReference type="EC" id="3.4.21.89"/>
    </reaction>
</comment>
<dbReference type="InterPro" id="IPR000223">
    <property type="entry name" value="Pept_S26A_signal_pept_1"/>
</dbReference>
<dbReference type="InterPro" id="IPR019533">
    <property type="entry name" value="Peptidase_S26"/>
</dbReference>
<dbReference type="GO" id="GO:0016020">
    <property type="term" value="C:membrane"/>
    <property type="evidence" value="ECO:0007669"/>
    <property type="project" value="UniProtKB-SubCell"/>
</dbReference>
<protein>
    <recommendedName>
        <fullName evidence="2 3">Signal peptidase I</fullName>
        <ecNumber evidence="3">3.4.21.89</ecNumber>
    </recommendedName>
</protein>
<dbReference type="Proteomes" id="UP000291819">
    <property type="component" value="Unassembled WGS sequence"/>
</dbReference>
<feature type="transmembrane region" description="Helical" evidence="3">
    <location>
        <begin position="6"/>
        <end position="25"/>
    </location>
</feature>
<evidence type="ECO:0000256" key="3">
    <source>
        <dbReference type="RuleBase" id="RU362042"/>
    </source>
</evidence>
<gene>
    <name evidence="5" type="primary">lepB</name>
    <name evidence="5" type="ORF">EYS08_21320</name>
</gene>
<dbReference type="RefSeq" id="WP_131032011.1">
    <property type="nucleotide sequence ID" value="NZ_SIXF01000031.1"/>
</dbReference>
<dbReference type="OrthoDB" id="9802919at2"/>
<keyword evidence="3" id="KW-0812">Transmembrane</keyword>
<organism evidence="5 6">
    <name type="scientific">Pedobacter kyonggii</name>
    <dbReference type="NCBI Taxonomy" id="1926871"/>
    <lineage>
        <taxon>Bacteria</taxon>
        <taxon>Pseudomonadati</taxon>
        <taxon>Bacteroidota</taxon>
        <taxon>Sphingobacteriia</taxon>
        <taxon>Sphingobacteriales</taxon>
        <taxon>Sphingobacteriaceae</taxon>
        <taxon>Pedobacter</taxon>
    </lineage>
</organism>
<reference evidence="5 6" key="1">
    <citation type="submission" date="2019-02" db="EMBL/GenBank/DDBJ databases">
        <title>Pedobacter kyonggii whole genome sequence analysis.</title>
        <authorList>
            <person name="Dahal R.H."/>
        </authorList>
    </citation>
    <scope>NUCLEOTIDE SEQUENCE [LARGE SCALE GENOMIC DNA]</scope>
    <source>
        <strain evidence="5 6">K-4-11-1</strain>
    </source>
</reference>
<dbReference type="CDD" id="cd06530">
    <property type="entry name" value="S26_SPase_I"/>
    <property type="match status" value="1"/>
</dbReference>
<keyword evidence="3" id="KW-0645">Protease</keyword>
<evidence type="ECO:0000256" key="2">
    <source>
        <dbReference type="ARBA" id="ARBA00019232"/>
    </source>
</evidence>
<keyword evidence="3" id="KW-1133">Transmembrane helix</keyword>
<dbReference type="GO" id="GO:0006465">
    <property type="term" value="P:signal peptide processing"/>
    <property type="evidence" value="ECO:0007669"/>
    <property type="project" value="InterPro"/>
</dbReference>
<keyword evidence="6" id="KW-1185">Reference proteome</keyword>
<dbReference type="EMBL" id="SIXF01000031">
    <property type="protein sequence ID" value="TBO39941.1"/>
    <property type="molecule type" value="Genomic_DNA"/>
</dbReference>
<evidence type="ECO:0000259" key="4">
    <source>
        <dbReference type="Pfam" id="PF10502"/>
    </source>
</evidence>
<evidence type="ECO:0000313" key="6">
    <source>
        <dbReference type="Proteomes" id="UP000291819"/>
    </source>
</evidence>
<dbReference type="InterPro" id="IPR036286">
    <property type="entry name" value="LexA/Signal_pep-like_sf"/>
</dbReference>
<comment type="subcellular location">
    <subcellularLocation>
        <location evidence="3">Membrane</location>
        <topology evidence="3">Single-pass type II membrane protein</topology>
    </subcellularLocation>
</comment>
<name>A0A4V2JGD3_9SPHI</name>
<dbReference type="GO" id="GO:0004252">
    <property type="term" value="F:serine-type endopeptidase activity"/>
    <property type="evidence" value="ECO:0007669"/>
    <property type="project" value="InterPro"/>
</dbReference>
<evidence type="ECO:0000256" key="1">
    <source>
        <dbReference type="ARBA" id="ARBA00009370"/>
    </source>
</evidence>
<dbReference type="PANTHER" id="PTHR43390">
    <property type="entry name" value="SIGNAL PEPTIDASE I"/>
    <property type="match status" value="1"/>
</dbReference>
<dbReference type="EC" id="3.4.21.89" evidence="3"/>
<evidence type="ECO:0000313" key="5">
    <source>
        <dbReference type="EMBL" id="TBO39941.1"/>
    </source>
</evidence>
<dbReference type="Pfam" id="PF10502">
    <property type="entry name" value="Peptidase_S26"/>
    <property type="match status" value="1"/>
</dbReference>